<dbReference type="AlphaFoldDB" id="A0A1G4H821"/>
<proteinExistence type="predicted"/>
<gene>
    <name evidence="2" type="ORF">PVC01_040006400</name>
</gene>
<dbReference type="EMBL" id="LT615259">
    <property type="protein sequence ID" value="SCO70975.1"/>
    <property type="molecule type" value="Genomic_DNA"/>
</dbReference>
<organism evidence="2 3">
    <name type="scientific">Plasmodium vivax</name>
    <name type="common">malaria parasite P. vivax</name>
    <dbReference type="NCBI Taxonomy" id="5855"/>
    <lineage>
        <taxon>Eukaryota</taxon>
        <taxon>Sar</taxon>
        <taxon>Alveolata</taxon>
        <taxon>Apicomplexa</taxon>
        <taxon>Aconoidasida</taxon>
        <taxon>Haemosporida</taxon>
        <taxon>Plasmodiidae</taxon>
        <taxon>Plasmodium</taxon>
        <taxon>Plasmodium (Plasmodium)</taxon>
    </lineage>
</organism>
<keyword evidence="1" id="KW-0472">Membrane</keyword>
<evidence type="ECO:0000313" key="2">
    <source>
        <dbReference type="EMBL" id="SCO70975.1"/>
    </source>
</evidence>
<dbReference type="VEuPathDB" id="PlasmoDB:PVP01_0403500"/>
<dbReference type="InterPro" id="IPR008780">
    <property type="entry name" value="Plasmodium_Vir"/>
</dbReference>
<dbReference type="Pfam" id="PF05795">
    <property type="entry name" value="Plasmodium_Vir"/>
    <property type="match status" value="3"/>
</dbReference>
<dbReference type="VEuPathDB" id="PlasmoDB:PVPAM_040014200"/>
<evidence type="ECO:0000256" key="1">
    <source>
        <dbReference type="SAM" id="Phobius"/>
    </source>
</evidence>
<feature type="transmembrane region" description="Helical" evidence="1">
    <location>
        <begin position="770"/>
        <end position="792"/>
    </location>
</feature>
<evidence type="ECO:0000313" key="3">
    <source>
        <dbReference type="Proteomes" id="UP000305196"/>
    </source>
</evidence>
<dbReference type="Proteomes" id="UP000305196">
    <property type="component" value="Chromosome 4"/>
</dbReference>
<keyword evidence="1" id="KW-1133">Transmembrane helix</keyword>
<name>A0A1G4H821_PLAVI</name>
<reference evidence="2 3" key="1">
    <citation type="submission" date="2016-07" db="EMBL/GenBank/DDBJ databases">
        <authorList>
            <consortium name="Pathogen Informatics"/>
        </authorList>
    </citation>
    <scope>NUCLEOTIDE SEQUENCE [LARGE SCALE GENOMIC DNA]</scope>
</reference>
<sequence>MTAPKDTFDLDNFLKSQDPTLNNSKLFQFYKYLNEFTPQKITSTKCVNRKEGDLLQLCRRIENIFTQWEQILSSRTEIKNKCCDYFIYWLYGNIEKNQLRIYDSFWLYKRVSEILTNNSSISNENKCKDVIKKETSLDVLKNKKVLYDFIENYDYINDKWSGISQNEKNEYCNYFSYIFNLYHTLEEEDRPKGLSKKYEKELNLFKNKFNDENVLSLLKEKCKIDDSILKSLKRYEFVHLLQGNDETVLGINNINPPYVDNFTSIKSDYEDVLKELPSSTLYNSFNNNGTSTYNVTCCDTLNKDKAQIKDICKQIVINLNELPKKTSTDFKSHKDHCLHLNFWIYKKLDEIYKNETQRLLDIPEVYRLLKADSNVNNDLIKKDFDQNYSSKVTQKMPPKKNVTEVVYGPDIKCNKTYNDQANTKVLVTPLRRTTGRSSDPLPGISEKPFKIVVHEELSKYNPCIFNIDCRFFECREMKHLYEYFKNYDDIKSKINCENETDPKYITYLKYISSLYNKHIEEEGCCSWGAEMCPDYFLECDEAYDPQKLITAINSAEKSECTKLKESAGVIKHPEEMSEEDKLRNAMYIKHLECSYVPGTEFENKILRCKQKSQRKLFTNKFSSIYTSYKPPTNTTELISKNITINGKPINVVLLSDPNKKIRGEKAKEFNRVDSKKVSSGYYSALFPEVTDNARDYYLEEAEKAEKACKNGTIKEGMKEYCRRSKEYNDIINGANYETEEHVQENTDMAFDNDEDSFTVPITLYDILKELPFRIGVVVLAALGTIAMLFLYYKFTPLGTWLQNIVGKKKRNRDIHREHARQALNYAAQYVPQNAPRQRIQIAYHNSQ</sequence>
<dbReference type="VEuPathDB" id="PlasmoDB:PVW1_040009700"/>
<protein>
    <submittedName>
        <fullName evidence="2">VIR protein</fullName>
    </submittedName>
</protein>
<accession>A0A1G4H821</accession>
<dbReference type="VEuPathDB" id="PlasmoDB:PVX_241290"/>
<keyword evidence="1" id="KW-0812">Transmembrane</keyword>